<sequence>MTEKNLNYVQLETTEQLQTALNEVLKWEKEQNRLMIWDRMSRLPFKLLDKLTPKIIHQKIGQLLDELGNYIQNGGNYLVAGGKVNRMLAKASHEAGGSEEPPYPLAVMDQVTKQLSESAQKVATAQGATVGIGGIFTLAADIPAMLGLSLKTIQEIGLGYGFNPEEKNERIFTVKVMQFALSDIVGKKEVLEELSLQTGGNGDISPDNHVDAAISKIQGWKEVMTVYRDSWGWKKLFQMVPIAGMLFGARSNRKSIGDVTEAAHMLYRKRVILQRLAALEGRKF</sequence>
<keyword evidence="2" id="KW-1185">Reference proteome</keyword>
<evidence type="ECO:0000313" key="1">
    <source>
        <dbReference type="EMBL" id="MBP1905348.1"/>
    </source>
</evidence>
<evidence type="ECO:0008006" key="3">
    <source>
        <dbReference type="Google" id="ProtNLM"/>
    </source>
</evidence>
<dbReference type="PANTHER" id="PTHR41260:SF1">
    <property type="entry name" value="PROTEIN ECSC"/>
    <property type="match status" value="1"/>
</dbReference>
<reference evidence="1 2" key="1">
    <citation type="submission" date="2021-03" db="EMBL/GenBank/DDBJ databases">
        <title>Genomic Encyclopedia of Type Strains, Phase IV (KMG-IV): sequencing the most valuable type-strain genomes for metagenomic binning, comparative biology and taxonomic classification.</title>
        <authorList>
            <person name="Goeker M."/>
        </authorList>
    </citation>
    <scope>NUCLEOTIDE SEQUENCE [LARGE SCALE GENOMIC DNA]</scope>
    <source>
        <strain evidence="1 2">DSM 14349</strain>
    </source>
</reference>
<gene>
    <name evidence="1" type="ORF">J2Z32_001978</name>
</gene>
<dbReference type="PANTHER" id="PTHR41260">
    <property type="entry name" value="PROTEIN ECSC"/>
    <property type="match status" value="1"/>
</dbReference>
<dbReference type="EMBL" id="JAGGKG010000008">
    <property type="protein sequence ID" value="MBP1905348.1"/>
    <property type="molecule type" value="Genomic_DNA"/>
</dbReference>
<proteinExistence type="predicted"/>
<name>A0ABS4FRY6_9BACL</name>
<dbReference type="Pfam" id="PF12787">
    <property type="entry name" value="EcsC"/>
    <property type="match status" value="1"/>
</dbReference>
<dbReference type="RefSeq" id="WP_210088978.1">
    <property type="nucleotide sequence ID" value="NZ_JAGGKG010000008.1"/>
</dbReference>
<organism evidence="1 2">
    <name type="scientific">Paenibacillus turicensis</name>
    <dbReference type="NCBI Taxonomy" id="160487"/>
    <lineage>
        <taxon>Bacteria</taxon>
        <taxon>Bacillati</taxon>
        <taxon>Bacillota</taxon>
        <taxon>Bacilli</taxon>
        <taxon>Bacillales</taxon>
        <taxon>Paenibacillaceae</taxon>
        <taxon>Paenibacillus</taxon>
    </lineage>
</organism>
<dbReference type="Proteomes" id="UP001519272">
    <property type="component" value="Unassembled WGS sequence"/>
</dbReference>
<accession>A0ABS4FRY6</accession>
<protein>
    <recommendedName>
        <fullName evidence="3">EcsC family protein</fullName>
    </recommendedName>
</protein>
<dbReference type="InterPro" id="IPR024787">
    <property type="entry name" value="EcsC"/>
</dbReference>
<evidence type="ECO:0000313" key="2">
    <source>
        <dbReference type="Proteomes" id="UP001519272"/>
    </source>
</evidence>
<comment type="caution">
    <text evidence="1">The sequence shown here is derived from an EMBL/GenBank/DDBJ whole genome shotgun (WGS) entry which is preliminary data.</text>
</comment>